<keyword evidence="2" id="KW-0378">Hydrolase</keyword>
<gene>
    <name evidence="6" type="ORF">FJZ47_19865</name>
</gene>
<proteinExistence type="predicted"/>
<dbReference type="Pfam" id="PF13365">
    <property type="entry name" value="Trypsin_2"/>
    <property type="match status" value="1"/>
</dbReference>
<dbReference type="Pfam" id="PF13180">
    <property type="entry name" value="PDZ_2"/>
    <property type="match status" value="1"/>
</dbReference>
<dbReference type="SUPFAM" id="SSF50156">
    <property type="entry name" value="PDZ domain-like"/>
    <property type="match status" value="1"/>
</dbReference>
<evidence type="ECO:0000256" key="4">
    <source>
        <dbReference type="SAM" id="Phobius"/>
    </source>
</evidence>
<dbReference type="InterPro" id="IPR001940">
    <property type="entry name" value="Peptidase_S1C"/>
</dbReference>
<sequence>MPLDDPGMAEGSPQRREAGRGQEERGMAKGNRRDPSRRSWSGVLLVAGLCIALLCPAVMARVGCDLPLPTLYKQVAPAVVSLSAISGPTVSQGERAGTIVGAGILIDAEGMILTNSHVVFGRRAIAATLQSGYTSPAKLVGADPILDVALLRMTPADTSLPTVTLGNSETLQVGEEVIAIGNPLGLEHTLTRGVVSGIERQLPELPVHVPLALIQTDAAINPGNSGGPLVDRCGAVVGLVSALLADAKNLGFAIPINVVKQLVPQLVQHGRVIRPWLGVSGKVIGQEVQELLKLPLAEGFLVETVEPGSPAAKAGLHEGELPISIAGEEFLFGGDIITMANGKALDDPEKFTQFVRALKVGETVQLTLYHE</sequence>
<keyword evidence="1" id="KW-0645">Protease</keyword>
<dbReference type="AlphaFoldDB" id="A0A938B5V1"/>
<name>A0A938B5V1_UNCTE</name>
<keyword evidence="4" id="KW-1133">Transmembrane helix</keyword>
<evidence type="ECO:0000256" key="3">
    <source>
        <dbReference type="SAM" id="MobiDB-lite"/>
    </source>
</evidence>
<keyword evidence="4" id="KW-0472">Membrane</keyword>
<feature type="region of interest" description="Disordered" evidence="3">
    <location>
        <begin position="1"/>
        <end position="37"/>
    </location>
</feature>
<evidence type="ECO:0000313" key="6">
    <source>
        <dbReference type="EMBL" id="MBM3226033.1"/>
    </source>
</evidence>
<dbReference type="InterPro" id="IPR001478">
    <property type="entry name" value="PDZ"/>
</dbReference>
<dbReference type="PANTHER" id="PTHR43343:SF3">
    <property type="entry name" value="PROTEASE DO-LIKE 8, CHLOROPLASTIC"/>
    <property type="match status" value="1"/>
</dbReference>
<feature type="non-terminal residue" evidence="6">
    <location>
        <position position="371"/>
    </location>
</feature>
<dbReference type="Proteomes" id="UP000712673">
    <property type="component" value="Unassembled WGS sequence"/>
</dbReference>
<dbReference type="Gene3D" id="2.40.10.120">
    <property type="match status" value="1"/>
</dbReference>
<accession>A0A938B5V1</accession>
<evidence type="ECO:0000313" key="7">
    <source>
        <dbReference type="Proteomes" id="UP000712673"/>
    </source>
</evidence>
<feature type="transmembrane region" description="Helical" evidence="4">
    <location>
        <begin position="39"/>
        <end position="59"/>
    </location>
</feature>
<evidence type="ECO:0000259" key="5">
    <source>
        <dbReference type="Pfam" id="PF13180"/>
    </source>
</evidence>
<keyword evidence="4" id="KW-0812">Transmembrane</keyword>
<dbReference type="InterPro" id="IPR051201">
    <property type="entry name" value="Chloro_Bact_Ser_Proteases"/>
</dbReference>
<comment type="caution">
    <text evidence="6">The sequence shown here is derived from an EMBL/GenBank/DDBJ whole genome shotgun (WGS) entry which is preliminary data.</text>
</comment>
<dbReference type="Gene3D" id="2.30.42.10">
    <property type="match status" value="1"/>
</dbReference>
<feature type="domain" description="PDZ" evidence="5">
    <location>
        <begin position="284"/>
        <end position="370"/>
    </location>
</feature>
<feature type="compositionally biased region" description="Basic and acidic residues" evidence="3">
    <location>
        <begin position="13"/>
        <end position="37"/>
    </location>
</feature>
<dbReference type="GO" id="GO:0006508">
    <property type="term" value="P:proteolysis"/>
    <property type="evidence" value="ECO:0007669"/>
    <property type="project" value="UniProtKB-KW"/>
</dbReference>
<dbReference type="PANTHER" id="PTHR43343">
    <property type="entry name" value="PEPTIDASE S12"/>
    <property type="match status" value="1"/>
</dbReference>
<dbReference type="PRINTS" id="PR00834">
    <property type="entry name" value="PROTEASES2C"/>
</dbReference>
<reference evidence="6" key="1">
    <citation type="submission" date="2019-03" db="EMBL/GenBank/DDBJ databases">
        <title>Lake Tanganyika Metagenome-Assembled Genomes (MAGs).</title>
        <authorList>
            <person name="Tran P."/>
        </authorList>
    </citation>
    <scope>NUCLEOTIDE SEQUENCE</scope>
    <source>
        <strain evidence="6">K_DeepCast_65m_m2_066</strain>
    </source>
</reference>
<protein>
    <submittedName>
        <fullName evidence="6">PDZ domain-containing protein</fullName>
    </submittedName>
</protein>
<evidence type="ECO:0000256" key="2">
    <source>
        <dbReference type="ARBA" id="ARBA00022801"/>
    </source>
</evidence>
<dbReference type="InterPro" id="IPR036034">
    <property type="entry name" value="PDZ_sf"/>
</dbReference>
<dbReference type="EMBL" id="VGLS01000763">
    <property type="protein sequence ID" value="MBM3226033.1"/>
    <property type="molecule type" value="Genomic_DNA"/>
</dbReference>
<dbReference type="SUPFAM" id="SSF50494">
    <property type="entry name" value="Trypsin-like serine proteases"/>
    <property type="match status" value="1"/>
</dbReference>
<evidence type="ECO:0000256" key="1">
    <source>
        <dbReference type="ARBA" id="ARBA00022670"/>
    </source>
</evidence>
<dbReference type="InterPro" id="IPR009003">
    <property type="entry name" value="Peptidase_S1_PA"/>
</dbReference>
<dbReference type="GO" id="GO:0004252">
    <property type="term" value="F:serine-type endopeptidase activity"/>
    <property type="evidence" value="ECO:0007669"/>
    <property type="project" value="InterPro"/>
</dbReference>
<organism evidence="6 7">
    <name type="scientific">Tectimicrobiota bacterium</name>
    <dbReference type="NCBI Taxonomy" id="2528274"/>
    <lineage>
        <taxon>Bacteria</taxon>
        <taxon>Pseudomonadati</taxon>
        <taxon>Nitrospinota/Tectimicrobiota group</taxon>
        <taxon>Candidatus Tectimicrobiota</taxon>
    </lineage>
</organism>